<evidence type="ECO:0000313" key="2">
    <source>
        <dbReference type="Proteomes" id="UP001219525"/>
    </source>
</evidence>
<name>A0AAD6V6P6_9AGAR</name>
<dbReference type="Proteomes" id="UP001219525">
    <property type="component" value="Unassembled WGS sequence"/>
</dbReference>
<comment type="caution">
    <text evidence="1">The sequence shown here is derived from an EMBL/GenBank/DDBJ whole genome shotgun (WGS) entry which is preliminary data.</text>
</comment>
<accession>A0AAD6V6P6</accession>
<evidence type="ECO:0000313" key="1">
    <source>
        <dbReference type="EMBL" id="KAJ7201301.1"/>
    </source>
</evidence>
<protein>
    <submittedName>
        <fullName evidence="1">Uncharacterized protein</fullName>
    </submittedName>
</protein>
<organism evidence="1 2">
    <name type="scientific">Mycena pura</name>
    <dbReference type="NCBI Taxonomy" id="153505"/>
    <lineage>
        <taxon>Eukaryota</taxon>
        <taxon>Fungi</taxon>
        <taxon>Dikarya</taxon>
        <taxon>Basidiomycota</taxon>
        <taxon>Agaricomycotina</taxon>
        <taxon>Agaricomycetes</taxon>
        <taxon>Agaricomycetidae</taxon>
        <taxon>Agaricales</taxon>
        <taxon>Marasmiineae</taxon>
        <taxon>Mycenaceae</taxon>
        <taxon>Mycena</taxon>
    </lineage>
</organism>
<proteinExistence type="predicted"/>
<gene>
    <name evidence="1" type="ORF">GGX14DRAFT_371250</name>
</gene>
<feature type="non-terminal residue" evidence="1">
    <location>
        <position position="1"/>
    </location>
</feature>
<reference evidence="1" key="1">
    <citation type="submission" date="2023-03" db="EMBL/GenBank/DDBJ databases">
        <title>Massive genome expansion in bonnet fungi (Mycena s.s.) driven by repeated elements and novel gene families across ecological guilds.</title>
        <authorList>
            <consortium name="Lawrence Berkeley National Laboratory"/>
            <person name="Harder C.B."/>
            <person name="Miyauchi S."/>
            <person name="Viragh M."/>
            <person name="Kuo A."/>
            <person name="Thoen E."/>
            <person name="Andreopoulos B."/>
            <person name="Lu D."/>
            <person name="Skrede I."/>
            <person name="Drula E."/>
            <person name="Henrissat B."/>
            <person name="Morin E."/>
            <person name="Kohler A."/>
            <person name="Barry K."/>
            <person name="LaButti K."/>
            <person name="Morin E."/>
            <person name="Salamov A."/>
            <person name="Lipzen A."/>
            <person name="Mereny Z."/>
            <person name="Hegedus B."/>
            <person name="Baldrian P."/>
            <person name="Stursova M."/>
            <person name="Weitz H."/>
            <person name="Taylor A."/>
            <person name="Grigoriev I.V."/>
            <person name="Nagy L.G."/>
            <person name="Martin F."/>
            <person name="Kauserud H."/>
        </authorList>
    </citation>
    <scope>NUCLEOTIDE SEQUENCE</scope>
    <source>
        <strain evidence="1">9144</strain>
    </source>
</reference>
<keyword evidence="2" id="KW-1185">Reference proteome</keyword>
<dbReference type="EMBL" id="JARJCW010000059">
    <property type="protein sequence ID" value="KAJ7201301.1"/>
    <property type="molecule type" value="Genomic_DNA"/>
</dbReference>
<dbReference type="AlphaFoldDB" id="A0AAD6V6P6"/>
<sequence>LSSWNPTMRWKFSRSPFAACTWNFCAAICALHLDFANLAWGWCAITALGNFNPDRGGHLILWNLKLVVRFPPGSTIFIPSALLRHSNTSIQRGTNFDVTASPRTT</sequence>
<dbReference type="Gene3D" id="3.60.130.30">
    <property type="match status" value="1"/>
</dbReference>